<reference evidence="1" key="3">
    <citation type="submission" date="2024-05" db="EMBL/GenBank/DDBJ databases">
        <title>Description of novel Chryseobacterium sp. strain C-2.</title>
        <authorList>
            <person name="Saticioglu I.B."/>
        </authorList>
    </citation>
    <scope>NUCLEOTIDE SEQUENCE</scope>
    <source>
        <strain evidence="1">C-2</strain>
    </source>
</reference>
<reference evidence="2" key="1">
    <citation type="submission" date="2021-11" db="EMBL/GenBank/DDBJ databases">
        <title>Description of novel Chryseobacterium species.</title>
        <authorList>
            <person name="Saticioglu I.B."/>
            <person name="Ay H."/>
            <person name="Altun S."/>
            <person name="Duman M."/>
        </authorList>
    </citation>
    <scope>NUCLEOTIDE SEQUENCE</scope>
    <source>
        <strain evidence="2">C-39</strain>
    </source>
</reference>
<sequence>MKLYRLILFFQVSCIIILSCDKRIDSKLDKKDFVWSTRLVKPERIQELKSNKWKFKSIYVRNTSTLIVNSEDRIRFERIKNNTLHFEGDTVYINSDFVGMVDYKNELFELNGIDTLTNKYFIKRLKNNQLILENNVGFFKNKKLIKRFTIELFFDKDSSNIVTPHVPLK</sequence>
<evidence type="ECO:0000313" key="2">
    <source>
        <dbReference type="EMBL" id="MCC9037074.1"/>
    </source>
</evidence>
<protein>
    <submittedName>
        <fullName evidence="2">Uncharacterized protein</fullName>
    </submittedName>
</protein>
<dbReference type="PROSITE" id="PS51257">
    <property type="entry name" value="PROKAR_LIPOPROTEIN"/>
    <property type="match status" value="1"/>
</dbReference>
<comment type="caution">
    <text evidence="2">The sequence shown here is derived from an EMBL/GenBank/DDBJ whole genome shotgun (WGS) entry which is preliminary data.</text>
</comment>
<proteinExistence type="predicted"/>
<dbReference type="RefSeq" id="WP_191180832.1">
    <property type="nucleotide sequence ID" value="NZ_JACXXP010000031.1"/>
</dbReference>
<accession>A0A9Q3YTQ8</accession>
<gene>
    <name evidence="1" type="ORF">IEW27_17680</name>
    <name evidence="2" type="ORF">LNP80_22950</name>
</gene>
<name>A0A9Q3YTQ8_9FLAO</name>
<organism evidence="2 4">
    <name type="scientific">Chryseobacterium muglaense</name>
    <dbReference type="NCBI Taxonomy" id="2893752"/>
    <lineage>
        <taxon>Bacteria</taxon>
        <taxon>Pseudomonadati</taxon>
        <taxon>Bacteroidota</taxon>
        <taxon>Flavobacteriia</taxon>
        <taxon>Flavobacteriales</taxon>
        <taxon>Weeksellaceae</taxon>
        <taxon>Chryseobacterium group</taxon>
        <taxon>Chryseobacterium</taxon>
    </lineage>
</organism>
<evidence type="ECO:0000313" key="4">
    <source>
        <dbReference type="Proteomes" id="UP001107960"/>
    </source>
</evidence>
<keyword evidence="3" id="KW-1185">Reference proteome</keyword>
<dbReference type="EMBL" id="JAJJML010000003">
    <property type="protein sequence ID" value="MCC9037074.1"/>
    <property type="molecule type" value="Genomic_DNA"/>
</dbReference>
<dbReference type="Proteomes" id="UP001107960">
    <property type="component" value="Unassembled WGS sequence"/>
</dbReference>
<dbReference type="EMBL" id="JACXXP010000031">
    <property type="protein sequence ID" value="MBD3906417.1"/>
    <property type="molecule type" value="Genomic_DNA"/>
</dbReference>
<evidence type="ECO:0000313" key="1">
    <source>
        <dbReference type="EMBL" id="MBD3906417.1"/>
    </source>
</evidence>
<reference evidence="3" key="2">
    <citation type="submission" date="2023-07" db="EMBL/GenBank/DDBJ databases">
        <title>Description of novel Chryseobacterium sp. strain C-2.</title>
        <authorList>
            <person name="Saticioglu I.B."/>
        </authorList>
    </citation>
    <scope>NUCLEOTIDE SEQUENCE [LARGE SCALE GENOMIC DNA]</scope>
    <source>
        <strain evidence="3">C-2</strain>
    </source>
</reference>
<dbReference type="AlphaFoldDB" id="A0A9Q3YTQ8"/>
<dbReference type="Proteomes" id="UP000603715">
    <property type="component" value="Unassembled WGS sequence"/>
</dbReference>
<evidence type="ECO:0000313" key="3">
    <source>
        <dbReference type="Proteomes" id="UP000603715"/>
    </source>
</evidence>